<reference evidence="1" key="1">
    <citation type="submission" date="2022-05" db="EMBL/GenBank/DDBJ databases">
        <title>The Musa troglodytarum L. genome provides insights into the mechanism of non-climacteric behaviour and enrichment of carotenoids.</title>
        <authorList>
            <person name="Wang J."/>
        </authorList>
    </citation>
    <scope>NUCLEOTIDE SEQUENCE</scope>
    <source>
        <tissue evidence="1">Leaf</tissue>
    </source>
</reference>
<dbReference type="EMBL" id="CP097511">
    <property type="protein sequence ID" value="URE44416.1"/>
    <property type="molecule type" value="Genomic_DNA"/>
</dbReference>
<evidence type="ECO:0000313" key="2">
    <source>
        <dbReference type="Proteomes" id="UP001055439"/>
    </source>
</evidence>
<keyword evidence="2" id="KW-1185">Reference proteome</keyword>
<gene>
    <name evidence="1" type="ORF">MUK42_32920</name>
</gene>
<dbReference type="Proteomes" id="UP001055439">
    <property type="component" value="Chromosome 9"/>
</dbReference>
<dbReference type="OrthoDB" id="1647165at2759"/>
<accession>A0A9E7I2V1</accession>
<protein>
    <submittedName>
        <fullName evidence="1">Uncharacterized protein</fullName>
    </submittedName>
</protein>
<sequence>MVAAIKDSDLILTLFSRNPNICLCRSGIERFNPSKPLGPPKFVALASSLKGFEAVPSFLMISPCSSWIPIPVVRAKKGKLLLKDRKGRTKRNLSPKVYLASYCLQNLPGRWMLISAPDSHACQSINLVRREDRMVEESWWGPLGSHGSLLKNPRPEHWTKAISKLPVGASTSILINRSTDDAASAGVGG</sequence>
<proteinExistence type="predicted"/>
<name>A0A9E7I2V1_9LILI</name>
<evidence type="ECO:0000313" key="1">
    <source>
        <dbReference type="EMBL" id="URE44416.1"/>
    </source>
</evidence>
<organism evidence="1 2">
    <name type="scientific">Musa troglodytarum</name>
    <name type="common">fe'i banana</name>
    <dbReference type="NCBI Taxonomy" id="320322"/>
    <lineage>
        <taxon>Eukaryota</taxon>
        <taxon>Viridiplantae</taxon>
        <taxon>Streptophyta</taxon>
        <taxon>Embryophyta</taxon>
        <taxon>Tracheophyta</taxon>
        <taxon>Spermatophyta</taxon>
        <taxon>Magnoliopsida</taxon>
        <taxon>Liliopsida</taxon>
        <taxon>Zingiberales</taxon>
        <taxon>Musaceae</taxon>
        <taxon>Musa</taxon>
    </lineage>
</organism>
<dbReference type="AlphaFoldDB" id="A0A9E7I2V1"/>